<feature type="region of interest" description="Disordered" evidence="1">
    <location>
        <begin position="1"/>
        <end position="25"/>
    </location>
</feature>
<dbReference type="EMBL" id="CAJOBI010338031">
    <property type="protein sequence ID" value="CAF5208773.1"/>
    <property type="molecule type" value="Genomic_DNA"/>
</dbReference>
<feature type="compositionally biased region" description="Basic and acidic residues" evidence="1">
    <location>
        <begin position="1"/>
        <end position="13"/>
    </location>
</feature>
<evidence type="ECO:0000256" key="1">
    <source>
        <dbReference type="SAM" id="MobiDB-lite"/>
    </source>
</evidence>
<gene>
    <name evidence="2" type="ORF">SMN809_LOCUS77714</name>
</gene>
<protein>
    <submittedName>
        <fullName evidence="2">Uncharacterized protein</fullName>
    </submittedName>
</protein>
<dbReference type="Proteomes" id="UP000676336">
    <property type="component" value="Unassembled WGS sequence"/>
</dbReference>
<dbReference type="AlphaFoldDB" id="A0A8S3J2T3"/>
<organism evidence="2 3">
    <name type="scientific">Rotaria magnacalcarata</name>
    <dbReference type="NCBI Taxonomy" id="392030"/>
    <lineage>
        <taxon>Eukaryota</taxon>
        <taxon>Metazoa</taxon>
        <taxon>Spiralia</taxon>
        <taxon>Gnathifera</taxon>
        <taxon>Rotifera</taxon>
        <taxon>Eurotatoria</taxon>
        <taxon>Bdelloidea</taxon>
        <taxon>Philodinida</taxon>
        <taxon>Philodinidae</taxon>
        <taxon>Rotaria</taxon>
    </lineage>
</organism>
<sequence length="25" mass="2761">WRDNGSNNEKEPASSDNRPTGGSRE</sequence>
<evidence type="ECO:0000313" key="2">
    <source>
        <dbReference type="EMBL" id="CAF5208773.1"/>
    </source>
</evidence>
<evidence type="ECO:0000313" key="3">
    <source>
        <dbReference type="Proteomes" id="UP000676336"/>
    </source>
</evidence>
<reference evidence="2" key="1">
    <citation type="submission" date="2021-02" db="EMBL/GenBank/DDBJ databases">
        <authorList>
            <person name="Nowell W R."/>
        </authorList>
    </citation>
    <scope>NUCLEOTIDE SEQUENCE</scope>
</reference>
<accession>A0A8S3J2T3</accession>
<proteinExistence type="predicted"/>
<feature type="non-terminal residue" evidence="2">
    <location>
        <position position="1"/>
    </location>
</feature>
<comment type="caution">
    <text evidence="2">The sequence shown here is derived from an EMBL/GenBank/DDBJ whole genome shotgun (WGS) entry which is preliminary data.</text>
</comment>
<feature type="compositionally biased region" description="Polar residues" evidence="1">
    <location>
        <begin position="14"/>
        <end position="25"/>
    </location>
</feature>
<name>A0A8S3J2T3_9BILA</name>